<dbReference type="GO" id="GO:0005524">
    <property type="term" value="F:ATP binding"/>
    <property type="evidence" value="ECO:0007669"/>
    <property type="project" value="UniProtKB-UniRule"/>
</dbReference>
<keyword evidence="5 18" id="KW-0479">Metal-binding</keyword>
<evidence type="ECO:0000256" key="13">
    <source>
        <dbReference type="ARBA" id="ARBA00023268"/>
    </source>
</evidence>
<evidence type="ECO:0000256" key="12">
    <source>
        <dbReference type="ARBA" id="ARBA00023239"/>
    </source>
</evidence>
<dbReference type="InterPro" id="IPR004443">
    <property type="entry name" value="YjeF_N_dom"/>
</dbReference>
<dbReference type="Gene3D" id="3.40.1190.20">
    <property type="match status" value="1"/>
</dbReference>
<evidence type="ECO:0000256" key="17">
    <source>
        <dbReference type="HAMAP-Rule" id="MF_01965"/>
    </source>
</evidence>
<evidence type="ECO:0000259" key="21">
    <source>
        <dbReference type="PROSITE" id="PS51385"/>
    </source>
</evidence>
<comment type="caution">
    <text evidence="22">The sequence shown here is derived from an EMBL/GenBank/DDBJ whole genome shotgun (WGS) entry which is preliminary data.</text>
</comment>
<comment type="subunit">
    <text evidence="17">Homotetramer.</text>
</comment>
<evidence type="ECO:0000256" key="5">
    <source>
        <dbReference type="ARBA" id="ARBA00022723"/>
    </source>
</evidence>
<dbReference type="SUPFAM" id="SSF64153">
    <property type="entry name" value="YjeF N-terminal domain-like"/>
    <property type="match status" value="1"/>
</dbReference>
<dbReference type="InterPro" id="IPR000631">
    <property type="entry name" value="CARKD"/>
</dbReference>
<comment type="function">
    <text evidence="17">Catalyzes the dehydration of the S-form of NAD(P)HX at the expense of ADP, which is converted to AMP. Together with NAD(P)HX epimerase, which catalyzes the epimerization of the S- and R-forms, the enzyme allows the repair of both epimers of NAD(P)HX, a damaged form of NAD(P)H that is a result of enzymatic or heat-dependent hydration.</text>
</comment>
<dbReference type="EC" id="5.1.99.6" evidence="19"/>
<evidence type="ECO:0000256" key="14">
    <source>
        <dbReference type="ARBA" id="ARBA00025153"/>
    </source>
</evidence>
<dbReference type="NCBIfam" id="TIGR00197">
    <property type="entry name" value="yjeF_nterm"/>
    <property type="match status" value="1"/>
</dbReference>
<keyword evidence="9 18" id="KW-0630">Potassium</keyword>
<gene>
    <name evidence="18" type="primary">nnrE</name>
    <name evidence="17" type="synonym">nnrD</name>
    <name evidence="22" type="ORF">IAA66_03105</name>
</gene>
<evidence type="ECO:0000256" key="8">
    <source>
        <dbReference type="ARBA" id="ARBA00022857"/>
    </source>
</evidence>
<evidence type="ECO:0000259" key="20">
    <source>
        <dbReference type="PROSITE" id="PS51383"/>
    </source>
</evidence>
<evidence type="ECO:0000256" key="6">
    <source>
        <dbReference type="ARBA" id="ARBA00022741"/>
    </source>
</evidence>
<dbReference type="Pfam" id="PF03853">
    <property type="entry name" value="YjeF_N"/>
    <property type="match status" value="1"/>
</dbReference>
<evidence type="ECO:0000256" key="3">
    <source>
        <dbReference type="ARBA" id="ARBA00006001"/>
    </source>
</evidence>
<dbReference type="HAMAP" id="MF_01966">
    <property type="entry name" value="NADHX_epimerase"/>
    <property type="match status" value="1"/>
</dbReference>
<feature type="binding site" evidence="17">
    <location>
        <position position="305"/>
    </location>
    <ligand>
        <name>(6S)-NADPHX</name>
        <dbReference type="ChEBI" id="CHEBI:64076"/>
    </ligand>
</feature>
<feature type="binding site" evidence="17">
    <location>
        <begin position="387"/>
        <end position="391"/>
    </location>
    <ligand>
        <name>AMP</name>
        <dbReference type="ChEBI" id="CHEBI:456215"/>
    </ligand>
</feature>
<feature type="binding site" evidence="18">
    <location>
        <position position="57"/>
    </location>
    <ligand>
        <name>K(+)</name>
        <dbReference type="ChEBI" id="CHEBI:29103"/>
    </ligand>
</feature>
<dbReference type="GO" id="GO:0052855">
    <property type="term" value="F:ADP-dependent NAD(P)H-hydrate dehydratase activity"/>
    <property type="evidence" value="ECO:0007669"/>
    <property type="project" value="UniProtKB-UniRule"/>
</dbReference>
<evidence type="ECO:0000256" key="10">
    <source>
        <dbReference type="ARBA" id="ARBA00023027"/>
    </source>
</evidence>
<feature type="binding site" evidence="17">
    <location>
        <position position="422"/>
    </location>
    <ligand>
        <name>(6S)-NADPHX</name>
        <dbReference type="ChEBI" id="CHEBI:64076"/>
    </ligand>
</feature>
<evidence type="ECO:0000256" key="7">
    <source>
        <dbReference type="ARBA" id="ARBA00022840"/>
    </source>
</evidence>
<dbReference type="GO" id="GO:0110051">
    <property type="term" value="P:metabolite repair"/>
    <property type="evidence" value="ECO:0007669"/>
    <property type="project" value="TreeGrafter"/>
</dbReference>
<dbReference type="GO" id="GO:0046496">
    <property type="term" value="P:nicotinamide nucleotide metabolic process"/>
    <property type="evidence" value="ECO:0007669"/>
    <property type="project" value="UniProtKB-UniRule"/>
</dbReference>
<keyword evidence="10 17" id="KW-0520">NAD</keyword>
<keyword evidence="6 17" id="KW-0547">Nucleotide-binding</keyword>
<evidence type="ECO:0000256" key="18">
    <source>
        <dbReference type="HAMAP-Rule" id="MF_01966"/>
    </source>
</evidence>
<evidence type="ECO:0000313" key="22">
    <source>
        <dbReference type="EMBL" id="HIQ62559.1"/>
    </source>
</evidence>
<dbReference type="Proteomes" id="UP000886819">
    <property type="component" value="Unassembled WGS sequence"/>
</dbReference>
<dbReference type="PANTHER" id="PTHR12592">
    <property type="entry name" value="ATP-DEPENDENT (S)-NAD(P)H-HYDRATE DEHYDRATASE FAMILY MEMBER"/>
    <property type="match status" value="1"/>
</dbReference>
<feature type="binding site" evidence="17">
    <location>
        <position position="421"/>
    </location>
    <ligand>
        <name>AMP</name>
        <dbReference type="ChEBI" id="CHEBI:456215"/>
    </ligand>
</feature>
<dbReference type="GO" id="GO:0052856">
    <property type="term" value="F:NAD(P)HX epimerase activity"/>
    <property type="evidence" value="ECO:0007669"/>
    <property type="project" value="UniProtKB-UniRule"/>
</dbReference>
<feature type="binding site" evidence="18">
    <location>
        <position position="159"/>
    </location>
    <ligand>
        <name>K(+)</name>
        <dbReference type="ChEBI" id="CHEBI:29103"/>
    </ligand>
</feature>
<comment type="function">
    <text evidence="14 19">Bifunctional enzyme that catalyzes the epimerization of the S- and R-forms of NAD(P)HX and the dehydration of the S-form of NAD(P)HX at the expense of ADP, which is converted to AMP. This allows the repair of both epimers of NAD(P)HX, a damaged form of NAD(P)H that is a result of enzymatic or heat-dependent hydration.</text>
</comment>
<evidence type="ECO:0000256" key="19">
    <source>
        <dbReference type="PIRNR" id="PIRNR017184"/>
    </source>
</evidence>
<evidence type="ECO:0000256" key="2">
    <source>
        <dbReference type="ARBA" id="ARBA00000909"/>
    </source>
</evidence>
<comment type="similarity">
    <text evidence="4 19">In the C-terminal section; belongs to the NnrD/CARKD family.</text>
</comment>
<dbReference type="CDD" id="cd01171">
    <property type="entry name" value="YXKO-related"/>
    <property type="match status" value="1"/>
</dbReference>
<dbReference type="NCBIfam" id="TIGR00196">
    <property type="entry name" value="yjeF_cterm"/>
    <property type="match status" value="1"/>
</dbReference>
<evidence type="ECO:0000256" key="4">
    <source>
        <dbReference type="ARBA" id="ARBA00009524"/>
    </source>
</evidence>
<dbReference type="InterPro" id="IPR030677">
    <property type="entry name" value="Nnr"/>
</dbReference>
<evidence type="ECO:0000256" key="9">
    <source>
        <dbReference type="ARBA" id="ARBA00022958"/>
    </source>
</evidence>
<feature type="domain" description="YjeF N-terminal" evidence="21">
    <location>
        <begin position="10"/>
        <end position="206"/>
    </location>
</feature>
<comment type="catalytic activity">
    <reaction evidence="15 17 19">
        <text>(6S)-NADHX + ADP = AMP + phosphate + NADH + H(+)</text>
        <dbReference type="Rhea" id="RHEA:32223"/>
        <dbReference type="ChEBI" id="CHEBI:15378"/>
        <dbReference type="ChEBI" id="CHEBI:43474"/>
        <dbReference type="ChEBI" id="CHEBI:57945"/>
        <dbReference type="ChEBI" id="CHEBI:64074"/>
        <dbReference type="ChEBI" id="CHEBI:456215"/>
        <dbReference type="ChEBI" id="CHEBI:456216"/>
        <dbReference type="EC" id="4.2.1.136"/>
    </reaction>
</comment>
<dbReference type="HAMAP" id="MF_01965">
    <property type="entry name" value="NADHX_dehydratase"/>
    <property type="match status" value="1"/>
</dbReference>
<comment type="function">
    <text evidence="18">Catalyzes the epimerization of the S- and R-forms of NAD(P)HX, a damaged form of NAD(P)H that is a result of enzymatic or heat-dependent hydration. This is a prerequisite for the S-specific NAD(P)H-hydrate dehydratase to allow the repair of both epimers of NAD(P)HX.</text>
</comment>
<dbReference type="InterPro" id="IPR017953">
    <property type="entry name" value="Carbohydrate_kinase_pred_CS"/>
</dbReference>
<name>A0A9D0YVN2_9FIRM</name>
<accession>A0A9D0YVN2</accession>
<dbReference type="PIRSF" id="PIRSF017184">
    <property type="entry name" value="Nnr"/>
    <property type="match status" value="1"/>
</dbReference>
<dbReference type="PROSITE" id="PS51385">
    <property type="entry name" value="YJEF_N"/>
    <property type="match status" value="1"/>
</dbReference>
<feature type="binding site" evidence="18">
    <location>
        <position position="156"/>
    </location>
    <ligand>
        <name>(6S)-NADPHX</name>
        <dbReference type="ChEBI" id="CHEBI:64076"/>
    </ligand>
</feature>
<keyword evidence="8 17" id="KW-0521">NADP</keyword>
<dbReference type="SUPFAM" id="SSF53613">
    <property type="entry name" value="Ribokinase-like"/>
    <property type="match status" value="1"/>
</dbReference>
<feature type="binding site" evidence="17">
    <location>
        <position position="247"/>
    </location>
    <ligand>
        <name>(6S)-NADPHX</name>
        <dbReference type="ChEBI" id="CHEBI:64076"/>
    </ligand>
</feature>
<reference evidence="22" key="2">
    <citation type="journal article" date="2021" name="PeerJ">
        <title>Extensive microbial diversity within the chicken gut microbiome revealed by metagenomics and culture.</title>
        <authorList>
            <person name="Gilroy R."/>
            <person name="Ravi A."/>
            <person name="Getino M."/>
            <person name="Pursley I."/>
            <person name="Horton D.L."/>
            <person name="Alikhan N.F."/>
            <person name="Baker D."/>
            <person name="Gharbi K."/>
            <person name="Hall N."/>
            <person name="Watson M."/>
            <person name="Adriaenssens E.M."/>
            <person name="Foster-Nyarko E."/>
            <person name="Jarju S."/>
            <person name="Secka A."/>
            <person name="Antonio M."/>
            <person name="Oren A."/>
            <person name="Chaudhuri R.R."/>
            <person name="La Ragione R."/>
            <person name="Hildebrand F."/>
            <person name="Pallen M.J."/>
        </authorList>
    </citation>
    <scope>NUCLEOTIDE SEQUENCE</scope>
    <source>
        <strain evidence="22">ChiHile30-977</strain>
    </source>
</reference>
<dbReference type="EC" id="4.2.1.136" evidence="19"/>
<feature type="binding site" evidence="18">
    <location>
        <begin position="127"/>
        <end position="133"/>
    </location>
    <ligand>
        <name>(6S)-NADPHX</name>
        <dbReference type="ChEBI" id="CHEBI:64076"/>
    </ligand>
</feature>
<dbReference type="PROSITE" id="PS51383">
    <property type="entry name" value="YJEF_C_3"/>
    <property type="match status" value="1"/>
</dbReference>
<dbReference type="PROSITE" id="PS01050">
    <property type="entry name" value="YJEF_C_2"/>
    <property type="match status" value="1"/>
</dbReference>
<feature type="binding site" evidence="18">
    <location>
        <begin position="56"/>
        <end position="60"/>
    </location>
    <ligand>
        <name>(6S)-NADPHX</name>
        <dbReference type="ChEBI" id="CHEBI:64076"/>
    </ligand>
</feature>
<dbReference type="GO" id="GO:0046872">
    <property type="term" value="F:metal ion binding"/>
    <property type="evidence" value="ECO:0007669"/>
    <property type="project" value="UniProtKB-UniRule"/>
</dbReference>
<keyword evidence="13" id="KW-0511">Multifunctional enzyme</keyword>
<comment type="similarity">
    <text evidence="17">Belongs to the NnrD/CARKD family.</text>
</comment>
<keyword evidence="12 17" id="KW-0456">Lyase</keyword>
<protein>
    <recommendedName>
        <fullName evidence="19">Bifunctional NAD(P)H-hydrate repair enzyme</fullName>
    </recommendedName>
    <alternativeName>
        <fullName evidence="19">Nicotinamide nucleotide repair protein</fullName>
    </alternativeName>
    <domain>
        <recommendedName>
            <fullName evidence="19">ADP-dependent (S)-NAD(P)H-hydrate dehydratase</fullName>
            <ecNumber evidence="19">4.2.1.136</ecNumber>
        </recommendedName>
        <alternativeName>
            <fullName evidence="19">ADP-dependent NAD(P)HX dehydratase</fullName>
        </alternativeName>
    </domain>
    <domain>
        <recommendedName>
            <fullName evidence="19">NAD(P)H-hydrate epimerase</fullName>
            <ecNumber evidence="19">5.1.99.6</ecNumber>
        </recommendedName>
    </domain>
</protein>
<keyword evidence="11 18" id="KW-0413">Isomerase</keyword>
<dbReference type="EMBL" id="DVFI01000041">
    <property type="protein sequence ID" value="HIQ62559.1"/>
    <property type="molecule type" value="Genomic_DNA"/>
</dbReference>
<comment type="cofactor">
    <cofactor evidence="18 19">
        <name>K(+)</name>
        <dbReference type="ChEBI" id="CHEBI:29103"/>
    </cofactor>
    <text evidence="18 19">Binds 1 potassium ion per subunit.</text>
</comment>
<dbReference type="PANTHER" id="PTHR12592:SF0">
    <property type="entry name" value="ATP-DEPENDENT (S)-NAD(P)H-HYDRATE DEHYDRATASE"/>
    <property type="match status" value="1"/>
</dbReference>
<evidence type="ECO:0000313" key="23">
    <source>
        <dbReference type="Proteomes" id="UP000886819"/>
    </source>
</evidence>
<dbReference type="InterPro" id="IPR036652">
    <property type="entry name" value="YjeF_N_dom_sf"/>
</dbReference>
<comment type="cofactor">
    <cofactor evidence="17">
        <name>Mg(2+)</name>
        <dbReference type="ChEBI" id="CHEBI:18420"/>
    </cofactor>
</comment>
<feature type="domain" description="YjeF C-terminal" evidence="20">
    <location>
        <begin position="212"/>
        <end position="477"/>
    </location>
</feature>
<evidence type="ECO:0000256" key="11">
    <source>
        <dbReference type="ARBA" id="ARBA00023235"/>
    </source>
</evidence>
<evidence type="ECO:0000256" key="15">
    <source>
        <dbReference type="ARBA" id="ARBA00048238"/>
    </source>
</evidence>
<reference evidence="22" key="1">
    <citation type="submission" date="2020-10" db="EMBL/GenBank/DDBJ databases">
        <authorList>
            <person name="Gilroy R."/>
        </authorList>
    </citation>
    <scope>NUCLEOTIDE SEQUENCE</scope>
    <source>
        <strain evidence="22">ChiHile30-977</strain>
    </source>
</reference>
<comment type="catalytic activity">
    <reaction evidence="1 18 19">
        <text>(6R)-NADHX = (6S)-NADHX</text>
        <dbReference type="Rhea" id="RHEA:32215"/>
        <dbReference type="ChEBI" id="CHEBI:64074"/>
        <dbReference type="ChEBI" id="CHEBI:64075"/>
        <dbReference type="EC" id="5.1.99.6"/>
    </reaction>
</comment>
<comment type="catalytic activity">
    <reaction evidence="16 17 19">
        <text>(6S)-NADPHX + ADP = AMP + phosphate + NADPH + H(+)</text>
        <dbReference type="Rhea" id="RHEA:32235"/>
        <dbReference type="ChEBI" id="CHEBI:15378"/>
        <dbReference type="ChEBI" id="CHEBI:43474"/>
        <dbReference type="ChEBI" id="CHEBI:57783"/>
        <dbReference type="ChEBI" id="CHEBI:64076"/>
        <dbReference type="ChEBI" id="CHEBI:456215"/>
        <dbReference type="ChEBI" id="CHEBI:456216"/>
        <dbReference type="EC" id="4.2.1.136"/>
    </reaction>
</comment>
<comment type="similarity">
    <text evidence="18">Belongs to the NnrE/AIBP family.</text>
</comment>
<dbReference type="InterPro" id="IPR029056">
    <property type="entry name" value="Ribokinase-like"/>
</dbReference>
<organism evidence="22 23">
    <name type="scientific">Candidatus Avichristensenella intestinipullorum</name>
    <dbReference type="NCBI Taxonomy" id="2840693"/>
    <lineage>
        <taxon>Bacteria</taxon>
        <taxon>Bacillati</taxon>
        <taxon>Bacillota</taxon>
        <taxon>Clostridia</taxon>
        <taxon>Candidatus Avichristensenella</taxon>
    </lineage>
</organism>
<comment type="similarity">
    <text evidence="3 19">In the N-terminal section; belongs to the NnrE/AIBP family.</text>
</comment>
<comment type="catalytic activity">
    <reaction evidence="2 18 19">
        <text>(6R)-NADPHX = (6S)-NADPHX</text>
        <dbReference type="Rhea" id="RHEA:32227"/>
        <dbReference type="ChEBI" id="CHEBI:64076"/>
        <dbReference type="ChEBI" id="CHEBI:64077"/>
        <dbReference type="EC" id="5.1.99.6"/>
    </reaction>
</comment>
<feature type="binding site" evidence="18">
    <location>
        <position position="123"/>
    </location>
    <ligand>
        <name>K(+)</name>
        <dbReference type="ChEBI" id="CHEBI:29103"/>
    </ligand>
</feature>
<dbReference type="Gene3D" id="3.40.50.10260">
    <property type="entry name" value="YjeF N-terminal domain"/>
    <property type="match status" value="1"/>
</dbReference>
<evidence type="ECO:0000256" key="16">
    <source>
        <dbReference type="ARBA" id="ARBA00049209"/>
    </source>
</evidence>
<feature type="binding site" evidence="17">
    <location>
        <position position="350"/>
    </location>
    <ligand>
        <name>(6S)-NADPHX</name>
        <dbReference type="ChEBI" id="CHEBI:64076"/>
    </ligand>
</feature>
<dbReference type="AlphaFoldDB" id="A0A9D0YVN2"/>
<proteinExistence type="inferred from homology"/>
<evidence type="ECO:0000256" key="1">
    <source>
        <dbReference type="ARBA" id="ARBA00000013"/>
    </source>
</evidence>
<keyword evidence="7 17" id="KW-0067">ATP-binding</keyword>
<feature type="binding site" evidence="18">
    <location>
        <position position="138"/>
    </location>
    <ligand>
        <name>(6S)-NADPHX</name>
        <dbReference type="ChEBI" id="CHEBI:64076"/>
    </ligand>
</feature>
<sequence>MLSIITPETMRATETAFMQRTGTPGLLLMERAAQAVCAALLEMTDAGALFLCGPGNNGGDGYAAARLLAQAGRKACIWTLSNPEMLRGDAHANMLRCREMGIPVQRLFALDAPCPPDCGVVVDALFGTGLARPLSGLYADAADWMNACGLPVLAVDMPSGTKEKMVRAARTVTFHRLKPCHLLYPGRSCSGLVTVADIGIEGGQEADYEALEDRDIPLLLPPRAPDAHKGDCGHVLALAGSRGMAGAAALCATAALRGGAGLATVCCPDDVLPVVQCLAPCATCVPHGSLETALAGKRAIAAGPGLGTGAGPLLERLLEAPVPQVWDADALNWLGAHPRALGDRFVLTPHPGEAARLLGVSVAEVTDDPPLAAQRLFERYGAVALVKGATTAVHAGGTAPGTGRRALNLSGTPGMATGGSGDVLTGLIAALLAQGLSPFDAARAGAFLHGRAGERAAAARGVRSMTAQDLLDMVRID</sequence>
<dbReference type="Pfam" id="PF01256">
    <property type="entry name" value="Carb_kinase"/>
    <property type="match status" value="1"/>
</dbReference>